<evidence type="ECO:0000313" key="2">
    <source>
        <dbReference type="Proteomes" id="UP000250235"/>
    </source>
</evidence>
<dbReference type="GO" id="GO:0016787">
    <property type="term" value="F:hydrolase activity"/>
    <property type="evidence" value="ECO:0007669"/>
    <property type="project" value="UniProtKB-KW"/>
</dbReference>
<organism evidence="1 2">
    <name type="scientific">Dorcoceras hygrometricum</name>
    <dbReference type="NCBI Taxonomy" id="472368"/>
    <lineage>
        <taxon>Eukaryota</taxon>
        <taxon>Viridiplantae</taxon>
        <taxon>Streptophyta</taxon>
        <taxon>Embryophyta</taxon>
        <taxon>Tracheophyta</taxon>
        <taxon>Spermatophyta</taxon>
        <taxon>Magnoliopsida</taxon>
        <taxon>eudicotyledons</taxon>
        <taxon>Gunneridae</taxon>
        <taxon>Pentapetalae</taxon>
        <taxon>asterids</taxon>
        <taxon>lamiids</taxon>
        <taxon>Lamiales</taxon>
        <taxon>Gesneriaceae</taxon>
        <taxon>Didymocarpoideae</taxon>
        <taxon>Trichosporeae</taxon>
        <taxon>Loxocarpinae</taxon>
        <taxon>Dorcoceras</taxon>
    </lineage>
</organism>
<sequence>MNYFLKIESLLTDLSVGHKVVAVEKSSDKVVLRARQASHRFSWLKSRSRNFLEAQIQKLTLAAERTHRLSQKLRSPAATLLKTTTHLDAFEIAHLLNSQRKAQNAAFPLTQTTPLLNASIAHLLISSKQYNAITISSKHHVTPTPSYLSAALKPSADLSHI</sequence>
<reference evidence="1 2" key="1">
    <citation type="journal article" date="2015" name="Proc. Natl. Acad. Sci. U.S.A.">
        <title>The resurrection genome of Boea hygrometrica: A blueprint for survival of dehydration.</title>
        <authorList>
            <person name="Xiao L."/>
            <person name="Yang G."/>
            <person name="Zhang L."/>
            <person name="Yang X."/>
            <person name="Zhao S."/>
            <person name="Ji Z."/>
            <person name="Zhou Q."/>
            <person name="Hu M."/>
            <person name="Wang Y."/>
            <person name="Chen M."/>
            <person name="Xu Y."/>
            <person name="Jin H."/>
            <person name="Xiao X."/>
            <person name="Hu G."/>
            <person name="Bao F."/>
            <person name="Hu Y."/>
            <person name="Wan P."/>
            <person name="Li L."/>
            <person name="Deng X."/>
            <person name="Kuang T."/>
            <person name="Xiang C."/>
            <person name="Zhu J.K."/>
            <person name="Oliver M.J."/>
            <person name="He Y."/>
        </authorList>
    </citation>
    <scope>NUCLEOTIDE SEQUENCE [LARGE SCALE GENOMIC DNA]</scope>
    <source>
        <strain evidence="2">cv. XS01</strain>
    </source>
</reference>
<protein>
    <submittedName>
        <fullName evidence="1">Metal-dependent phosphohydrolase</fullName>
    </submittedName>
</protein>
<dbReference type="EMBL" id="KV012841">
    <property type="protein sequence ID" value="KZV24226.1"/>
    <property type="molecule type" value="Genomic_DNA"/>
</dbReference>
<keyword evidence="2" id="KW-1185">Reference proteome</keyword>
<dbReference type="Proteomes" id="UP000250235">
    <property type="component" value="Unassembled WGS sequence"/>
</dbReference>
<accession>A0A2Z7AS51</accession>
<name>A0A2Z7AS51_9LAMI</name>
<dbReference type="AlphaFoldDB" id="A0A2Z7AS51"/>
<proteinExistence type="predicted"/>
<keyword evidence="1" id="KW-0378">Hydrolase</keyword>
<gene>
    <name evidence="1" type="ORF">F511_35112</name>
</gene>
<evidence type="ECO:0000313" key="1">
    <source>
        <dbReference type="EMBL" id="KZV24226.1"/>
    </source>
</evidence>